<dbReference type="AlphaFoldDB" id="A0A6J4L0W4"/>
<evidence type="ECO:0000313" key="2">
    <source>
        <dbReference type="EMBL" id="CAA9319819.1"/>
    </source>
</evidence>
<feature type="region of interest" description="Disordered" evidence="1">
    <location>
        <begin position="1"/>
        <end position="34"/>
    </location>
</feature>
<reference evidence="2" key="1">
    <citation type="submission" date="2020-02" db="EMBL/GenBank/DDBJ databases">
        <authorList>
            <person name="Meier V. D."/>
        </authorList>
    </citation>
    <scope>NUCLEOTIDE SEQUENCE</scope>
    <source>
        <strain evidence="2">AVDCRST_MAG94</strain>
    </source>
</reference>
<feature type="non-terminal residue" evidence="2">
    <location>
        <position position="1"/>
    </location>
</feature>
<accession>A0A6J4L0W4</accession>
<gene>
    <name evidence="2" type="ORF">AVDCRST_MAG94-1397</name>
</gene>
<name>A0A6J4L0W4_9CYAN</name>
<sequence length="46" mass="5170">WLIWNSLKPRSKAMQRRSTSSLNGATPDGTTKQITPITVANWRRSG</sequence>
<dbReference type="EMBL" id="CADCTY010000482">
    <property type="protein sequence ID" value="CAA9319819.1"/>
    <property type="molecule type" value="Genomic_DNA"/>
</dbReference>
<proteinExistence type="predicted"/>
<feature type="compositionally biased region" description="Polar residues" evidence="1">
    <location>
        <begin position="16"/>
        <end position="34"/>
    </location>
</feature>
<feature type="non-terminal residue" evidence="2">
    <location>
        <position position="46"/>
    </location>
</feature>
<protein>
    <submittedName>
        <fullName evidence="2">Uncharacterized protein</fullName>
    </submittedName>
</protein>
<evidence type="ECO:0000256" key="1">
    <source>
        <dbReference type="SAM" id="MobiDB-lite"/>
    </source>
</evidence>
<organism evidence="2">
    <name type="scientific">uncultured Leptolyngbya sp</name>
    <dbReference type="NCBI Taxonomy" id="332963"/>
    <lineage>
        <taxon>Bacteria</taxon>
        <taxon>Bacillati</taxon>
        <taxon>Cyanobacteriota</taxon>
        <taxon>Cyanophyceae</taxon>
        <taxon>Leptolyngbyales</taxon>
        <taxon>Leptolyngbyaceae</taxon>
        <taxon>Leptolyngbya group</taxon>
        <taxon>Leptolyngbya</taxon>
        <taxon>environmental samples</taxon>
    </lineage>
</organism>